<evidence type="ECO:0000313" key="1">
    <source>
        <dbReference type="EMBL" id="OUM70751.1"/>
    </source>
</evidence>
<gene>
    <name evidence="1" type="ORF">AUC60_26890</name>
</gene>
<reference evidence="1 2" key="1">
    <citation type="journal article" date="2017" name="Syst. Appl. Microbiol.">
        <title>Pseudomonas caspiana sp. nov., a citrus pathogen in the Pseudomonas syringae phylogenetic group.</title>
        <authorList>
            <person name="Busquets A."/>
            <person name="Gomila M."/>
            <person name="Beiki F."/>
            <person name="Mulet M."/>
            <person name="Rahimian H."/>
            <person name="Garcia-Valdes E."/>
            <person name="Lalucat J."/>
        </authorList>
    </citation>
    <scope>NUCLEOTIDE SEQUENCE [LARGE SCALE GENOMIC DNA]</scope>
    <source>
        <strain evidence="1 2">FBF102</strain>
    </source>
</reference>
<protein>
    <recommendedName>
        <fullName evidence="3">Phage tail assembly protein</fullName>
    </recommendedName>
</protein>
<dbReference type="Proteomes" id="UP000195440">
    <property type="component" value="Unassembled WGS sequence"/>
</dbReference>
<evidence type="ECO:0000313" key="2">
    <source>
        <dbReference type="Proteomes" id="UP000195440"/>
    </source>
</evidence>
<evidence type="ECO:0008006" key="3">
    <source>
        <dbReference type="Google" id="ProtNLM"/>
    </source>
</evidence>
<dbReference type="RefSeq" id="WP_087274679.1">
    <property type="nucleotide sequence ID" value="NZ_JBJGBV010000015.1"/>
</dbReference>
<accession>A0A1Y3NX36</accession>
<dbReference type="AlphaFoldDB" id="A0A1Y3NX36"/>
<organism evidence="1 2">
    <name type="scientific">Pseudomonas caspiana</name>
    <dbReference type="NCBI Taxonomy" id="1451454"/>
    <lineage>
        <taxon>Bacteria</taxon>
        <taxon>Pseudomonadati</taxon>
        <taxon>Pseudomonadota</taxon>
        <taxon>Gammaproteobacteria</taxon>
        <taxon>Pseudomonadales</taxon>
        <taxon>Pseudomonadaceae</taxon>
        <taxon>Pseudomonas</taxon>
    </lineage>
</organism>
<sequence length="100" mass="11187">MSQVTQNYSWLTFAAGHAQIKLSRPAEVNGVQVDTVTMREPTVRDVRAATATSNGDSEQREMTLFASLTEMGSKDLEGLPLKDYNRLQAGYFRMVQDDEL</sequence>
<dbReference type="EMBL" id="LOHF01000046">
    <property type="protein sequence ID" value="OUM70751.1"/>
    <property type="molecule type" value="Genomic_DNA"/>
</dbReference>
<keyword evidence="2" id="KW-1185">Reference proteome</keyword>
<dbReference type="InterPro" id="IPR019289">
    <property type="entry name" value="Phage_tail_E/E"/>
</dbReference>
<dbReference type="OrthoDB" id="7021429at2"/>
<dbReference type="Pfam" id="PF10109">
    <property type="entry name" value="Phage_TAC_7"/>
    <property type="match status" value="1"/>
</dbReference>
<name>A0A1Y3NX36_9PSED</name>
<comment type="caution">
    <text evidence="1">The sequence shown here is derived from an EMBL/GenBank/DDBJ whole genome shotgun (WGS) entry which is preliminary data.</text>
</comment>
<proteinExistence type="predicted"/>